<dbReference type="Pfam" id="PF05653">
    <property type="entry name" value="Mg_trans_NIPA"/>
    <property type="match status" value="1"/>
</dbReference>
<evidence type="ECO:0000256" key="7">
    <source>
        <dbReference type="ARBA" id="ARBA00023136"/>
    </source>
</evidence>
<evidence type="ECO:0000313" key="12">
    <source>
        <dbReference type="Proteomes" id="UP000007305"/>
    </source>
</evidence>
<reference evidence="11" key="2">
    <citation type="submission" date="2019-07" db="EMBL/GenBank/DDBJ databases">
        <authorList>
            <person name="Seetharam A."/>
            <person name="Woodhouse M."/>
            <person name="Cannon E."/>
        </authorList>
    </citation>
    <scope>NUCLEOTIDE SEQUENCE [LARGE SCALE GENOMIC DNA]</scope>
    <source>
        <strain evidence="11">cv. B73</strain>
    </source>
</reference>
<evidence type="ECO:0000256" key="6">
    <source>
        <dbReference type="ARBA" id="ARBA00022989"/>
    </source>
</evidence>
<comment type="similarity">
    <text evidence="2 9">Belongs to the NIPA (TC 2.A.7) family.</text>
</comment>
<comment type="function">
    <text evidence="8 9">Acts as a Mg(2+) transporter. Can also transport other divalent cations such as Fe(2+), Sr(2+), Ba(2+), Mn(2+) and Co(2+) but to a much less extent than Mg(2+).</text>
</comment>
<comment type="subunit">
    <text evidence="3 9">Homodimer.</text>
</comment>
<evidence type="ECO:0000313" key="11">
    <source>
        <dbReference type="EnsemblPlants" id="Zm00001eb148480_P001"/>
    </source>
</evidence>
<dbReference type="EnsemblPlants" id="Zm00001eb148480_T001">
    <property type="protein sequence ID" value="Zm00001eb148480_P001"/>
    <property type="gene ID" value="Zm00001eb148480"/>
</dbReference>
<evidence type="ECO:0000256" key="2">
    <source>
        <dbReference type="ARBA" id="ARBA00007001"/>
    </source>
</evidence>
<dbReference type="AlphaFoldDB" id="A0A804NB64"/>
<dbReference type="InterPro" id="IPR037185">
    <property type="entry name" value="EmrE-like"/>
</dbReference>
<keyword evidence="6" id="KW-1133">Transmembrane helix</keyword>
<feature type="region of interest" description="Disordered" evidence="10">
    <location>
        <begin position="1"/>
        <end position="22"/>
    </location>
</feature>
<keyword evidence="7" id="KW-0472">Membrane</keyword>
<dbReference type="Gramene" id="Zm00001eb148480_T001">
    <property type="protein sequence ID" value="Zm00001eb148480_P001"/>
    <property type="gene ID" value="Zm00001eb148480"/>
</dbReference>
<evidence type="ECO:0000256" key="4">
    <source>
        <dbReference type="ARBA" id="ARBA00022692"/>
    </source>
</evidence>
<evidence type="ECO:0000256" key="3">
    <source>
        <dbReference type="ARBA" id="ARBA00011738"/>
    </source>
</evidence>
<dbReference type="InParanoid" id="A0A804NB64"/>
<keyword evidence="4" id="KW-0812">Transmembrane</keyword>
<organism evidence="11 12">
    <name type="scientific">Zea mays</name>
    <name type="common">Maize</name>
    <dbReference type="NCBI Taxonomy" id="4577"/>
    <lineage>
        <taxon>Eukaryota</taxon>
        <taxon>Viridiplantae</taxon>
        <taxon>Streptophyta</taxon>
        <taxon>Embryophyta</taxon>
        <taxon>Tracheophyta</taxon>
        <taxon>Spermatophyta</taxon>
        <taxon>Magnoliopsida</taxon>
        <taxon>Liliopsida</taxon>
        <taxon>Poales</taxon>
        <taxon>Poaceae</taxon>
        <taxon>PACMAD clade</taxon>
        <taxon>Panicoideae</taxon>
        <taxon>Andropogonodae</taxon>
        <taxon>Andropogoneae</taxon>
        <taxon>Tripsacinae</taxon>
        <taxon>Zea</taxon>
    </lineage>
</organism>
<reference evidence="11" key="3">
    <citation type="submission" date="2021-05" db="UniProtKB">
        <authorList>
            <consortium name="EnsemblPlants"/>
        </authorList>
    </citation>
    <scope>IDENTIFICATION</scope>
    <source>
        <strain evidence="11">cv. B73</strain>
    </source>
</reference>
<dbReference type="GO" id="GO:0015095">
    <property type="term" value="F:magnesium ion transmembrane transporter activity"/>
    <property type="evidence" value="ECO:0007669"/>
    <property type="project" value="UniProtKB-UniRule"/>
</dbReference>
<keyword evidence="9" id="KW-0460">Magnesium</keyword>
<dbReference type="GO" id="GO:0005886">
    <property type="term" value="C:plasma membrane"/>
    <property type="evidence" value="ECO:0007669"/>
    <property type="project" value="UniProtKB-SubCell"/>
</dbReference>
<dbReference type="PANTHER" id="PTHR12570">
    <property type="match status" value="1"/>
</dbReference>
<dbReference type="PANTHER" id="PTHR12570:SF11">
    <property type="entry name" value="MAGNESIUM TRANSPORTER NIPA6-RELATED"/>
    <property type="match status" value="1"/>
</dbReference>
<evidence type="ECO:0000256" key="1">
    <source>
        <dbReference type="ARBA" id="ARBA00004141"/>
    </source>
</evidence>
<keyword evidence="9" id="KW-0406">Ion transport</keyword>
<name>A0A804NB64_MAIZE</name>
<sequence length="79" mass="8295">MGPVASDSIGAEARPPSGSGTRRARMALGCAVDAVLAHFVLKERLEKLRVLGCVSCIVGSVVVVMHAPEEHMPNSVKEI</sequence>
<keyword evidence="9" id="KW-0813">Transport</keyword>
<reference evidence="12" key="1">
    <citation type="submission" date="2015-12" db="EMBL/GenBank/DDBJ databases">
        <title>Update maize B73 reference genome by single molecule sequencing technologies.</title>
        <authorList>
            <consortium name="Maize Genome Sequencing Project"/>
            <person name="Ware D."/>
        </authorList>
    </citation>
    <scope>NUCLEOTIDE SEQUENCE [LARGE SCALE GENOMIC DNA]</scope>
    <source>
        <strain evidence="12">cv. B73</strain>
    </source>
</reference>
<evidence type="ECO:0000256" key="10">
    <source>
        <dbReference type="SAM" id="MobiDB-lite"/>
    </source>
</evidence>
<evidence type="ECO:0000256" key="8">
    <source>
        <dbReference type="ARBA" id="ARBA00025284"/>
    </source>
</evidence>
<keyword evidence="9" id="KW-1003">Cell membrane</keyword>
<comment type="subcellular location">
    <subcellularLocation>
        <location evidence="9">Cell membrane</location>
        <topology evidence="9">Multi-pass membrane protein</topology>
    </subcellularLocation>
    <subcellularLocation>
        <location evidence="9">Early endosome</location>
    </subcellularLocation>
    <subcellularLocation>
        <location evidence="1">Membrane</location>
        <topology evidence="1">Multi-pass membrane protein</topology>
    </subcellularLocation>
</comment>
<keyword evidence="12" id="KW-1185">Reference proteome</keyword>
<accession>A0A804NB64</accession>
<evidence type="ECO:0000256" key="9">
    <source>
        <dbReference type="RuleBase" id="RU363078"/>
    </source>
</evidence>
<dbReference type="InterPro" id="IPR008521">
    <property type="entry name" value="Mg_trans_NIPA"/>
</dbReference>
<protein>
    <recommendedName>
        <fullName evidence="9">Probable magnesium transporter</fullName>
    </recommendedName>
</protein>
<keyword evidence="5 9" id="KW-0967">Endosome</keyword>
<evidence type="ECO:0000256" key="5">
    <source>
        <dbReference type="ARBA" id="ARBA00022753"/>
    </source>
</evidence>
<dbReference type="GO" id="GO:0005769">
    <property type="term" value="C:early endosome"/>
    <property type="evidence" value="ECO:0007669"/>
    <property type="project" value="UniProtKB-SubCell"/>
</dbReference>
<dbReference type="SUPFAM" id="SSF103481">
    <property type="entry name" value="Multidrug resistance efflux transporter EmrE"/>
    <property type="match status" value="1"/>
</dbReference>
<proteinExistence type="inferred from homology"/>
<dbReference type="Proteomes" id="UP000007305">
    <property type="component" value="Chromosome 3"/>
</dbReference>